<dbReference type="GO" id="GO:0005524">
    <property type="term" value="F:ATP binding"/>
    <property type="evidence" value="ECO:0007669"/>
    <property type="project" value="UniProtKB-UniRule"/>
</dbReference>
<dbReference type="Gene3D" id="2.30.36.100">
    <property type="match status" value="1"/>
</dbReference>
<proteinExistence type="predicted"/>
<feature type="domain" description="ATP-grasp" evidence="2">
    <location>
        <begin position="137"/>
        <end position="321"/>
    </location>
</feature>
<gene>
    <name evidence="3" type="ORF">ENY07_05895</name>
</gene>
<sequence>MGRGRVLGTRIFVCEYVTGGGFSATALPVGLRREGDVMLRGLLGHLARLDGLDIVISRDARLAAADLPAQVVPIAAAQDPWSVWAGMIAAADMVWPIAPETNGLLERLSAMVLAAHRRLIGSTPAAVRLCTSKFATAAHLSAHAIPVVPTRRLMDWQAGMIPPTSGRLVIKPDDGAGAEDCFLIAPPDTPADFLRNQASPARFVVQPYVTGAAASLCLLCREGEARMLSCNQQLVALAHGQFRCHGWIVGGMERYRARYEPIAQGIAAAIPGLAGYVGVDLVDGADGPLVLEVNPRLTTSYAGLAASLKANPAAWVLSVCQGETWPDMPLPRLPYHLRV</sequence>
<dbReference type="PROSITE" id="PS50975">
    <property type="entry name" value="ATP_GRASP"/>
    <property type="match status" value="1"/>
</dbReference>
<dbReference type="Pfam" id="PF18301">
    <property type="entry name" value="preATP-grasp_3"/>
    <property type="match status" value="1"/>
</dbReference>
<comment type="caution">
    <text evidence="3">The sequence shown here is derived from an EMBL/GenBank/DDBJ whole genome shotgun (WGS) entry which is preliminary data.</text>
</comment>
<dbReference type="InterPro" id="IPR024710">
    <property type="entry name" value="MfnD"/>
</dbReference>
<evidence type="ECO:0000259" key="2">
    <source>
        <dbReference type="PROSITE" id="PS50975"/>
    </source>
</evidence>
<dbReference type="Pfam" id="PF02655">
    <property type="entry name" value="ATP-grasp_3"/>
    <property type="match status" value="1"/>
</dbReference>
<dbReference type="InterPro" id="IPR003806">
    <property type="entry name" value="ATP-grasp_PylC-type"/>
</dbReference>
<dbReference type="Gene3D" id="3.30.470.20">
    <property type="entry name" value="ATP-grasp fold, B domain"/>
    <property type="match status" value="1"/>
</dbReference>
<organism evidence="3">
    <name type="scientific">Acidicaldus sp</name>
    <dbReference type="NCBI Taxonomy" id="1872105"/>
    <lineage>
        <taxon>Bacteria</taxon>
        <taxon>Pseudomonadati</taxon>
        <taxon>Pseudomonadota</taxon>
        <taxon>Alphaproteobacteria</taxon>
        <taxon>Acetobacterales</taxon>
        <taxon>Acetobacteraceae</taxon>
        <taxon>Acidicaldus</taxon>
    </lineage>
</organism>
<dbReference type="PIRSF" id="PIRSF016766">
    <property type="entry name" value="UCP016766_ATPgrasp"/>
    <property type="match status" value="1"/>
</dbReference>
<dbReference type="SUPFAM" id="SSF56059">
    <property type="entry name" value="Glutathione synthetase ATP-binding domain-like"/>
    <property type="match status" value="1"/>
</dbReference>
<accession>A0A8J4HAD0</accession>
<dbReference type="GO" id="GO:0046872">
    <property type="term" value="F:metal ion binding"/>
    <property type="evidence" value="ECO:0007669"/>
    <property type="project" value="InterPro"/>
</dbReference>
<dbReference type="InterPro" id="IPR040803">
    <property type="entry name" value="MfnD_preATP-grasp"/>
</dbReference>
<name>A0A8J4HAD0_9PROT</name>
<reference evidence="3" key="1">
    <citation type="journal article" date="2020" name="mSystems">
        <title>Genome- and Community-Level Interaction Insights into Carbon Utilization and Element Cycling Functions of Hydrothermarchaeota in Hydrothermal Sediment.</title>
        <authorList>
            <person name="Zhou Z."/>
            <person name="Liu Y."/>
            <person name="Xu W."/>
            <person name="Pan J."/>
            <person name="Luo Z.H."/>
            <person name="Li M."/>
        </authorList>
    </citation>
    <scope>NUCLEOTIDE SEQUENCE</scope>
    <source>
        <strain evidence="3">SpSt-997</strain>
    </source>
</reference>
<evidence type="ECO:0000256" key="1">
    <source>
        <dbReference type="PROSITE-ProRule" id="PRU00409"/>
    </source>
</evidence>
<keyword evidence="1" id="KW-0547">Nucleotide-binding</keyword>
<dbReference type="EMBL" id="DTQM01000111">
    <property type="protein sequence ID" value="HGC42737.1"/>
    <property type="molecule type" value="Genomic_DNA"/>
</dbReference>
<dbReference type="AlphaFoldDB" id="A0A8J4HAD0"/>
<dbReference type="InterPro" id="IPR011761">
    <property type="entry name" value="ATP-grasp"/>
</dbReference>
<evidence type="ECO:0000313" key="3">
    <source>
        <dbReference type="EMBL" id="HGC42737.1"/>
    </source>
</evidence>
<dbReference type="Gene3D" id="3.40.50.11770">
    <property type="match status" value="1"/>
</dbReference>
<protein>
    <submittedName>
        <fullName evidence="3">ATP-grasp domain-containing protein</fullName>
    </submittedName>
</protein>
<keyword evidence="1" id="KW-0067">ATP-binding</keyword>